<feature type="transmembrane region" description="Helical" evidence="9">
    <location>
        <begin position="142"/>
        <end position="162"/>
    </location>
</feature>
<keyword evidence="5 9" id="KW-0812">Transmembrane</keyword>
<keyword evidence="7 8" id="KW-0472">Membrane</keyword>
<evidence type="ECO:0000313" key="11">
    <source>
        <dbReference type="EMBL" id="XCD17839.1"/>
    </source>
</evidence>
<keyword evidence="2 8" id="KW-0813">Transport</keyword>
<feature type="transmembrane region" description="Helical" evidence="9">
    <location>
        <begin position="396"/>
        <end position="415"/>
    </location>
</feature>
<dbReference type="AlphaFoldDB" id="A0AAU8BN82"/>
<organism evidence="11">
    <name type="scientific">Vibrio chaetopteri</name>
    <dbReference type="NCBI Taxonomy" id="3016528"/>
    <lineage>
        <taxon>Bacteria</taxon>
        <taxon>Pseudomonadati</taxon>
        <taxon>Pseudomonadota</taxon>
        <taxon>Gammaproteobacteria</taxon>
        <taxon>Vibrionales</taxon>
        <taxon>Vibrionaceae</taxon>
        <taxon>Vibrio</taxon>
    </lineage>
</organism>
<dbReference type="InterPro" id="IPR003352">
    <property type="entry name" value="PTS_EIIC"/>
</dbReference>
<comment type="subcellular location">
    <subcellularLocation>
        <location evidence="1">Cell membrane</location>
        <topology evidence="1">Multi-pass membrane protein</topology>
    </subcellularLocation>
</comment>
<feature type="transmembrane region" description="Helical" evidence="9">
    <location>
        <begin position="182"/>
        <end position="202"/>
    </location>
</feature>
<keyword evidence="4 8" id="KW-0762">Sugar transport</keyword>
<feature type="transmembrane region" description="Helical" evidence="9">
    <location>
        <begin position="79"/>
        <end position="101"/>
    </location>
</feature>
<gene>
    <name evidence="11" type="ORF">PG915_21365</name>
</gene>
<feature type="domain" description="PTS EIIC type-3" evidence="10">
    <location>
        <begin position="13"/>
        <end position="414"/>
    </location>
</feature>
<dbReference type="PANTHER" id="PTHR33989">
    <property type="match status" value="1"/>
</dbReference>
<feature type="transmembrane region" description="Helical" evidence="9">
    <location>
        <begin position="39"/>
        <end position="59"/>
    </location>
</feature>
<keyword evidence="6 9" id="KW-1133">Transmembrane helix</keyword>
<dbReference type="EMBL" id="CP115921">
    <property type="protein sequence ID" value="XCD17839.1"/>
    <property type="molecule type" value="Genomic_DNA"/>
</dbReference>
<dbReference type="InterPro" id="IPR051088">
    <property type="entry name" value="PTS_Sugar-EIIC/EIIB"/>
</dbReference>
<feature type="transmembrane region" description="Helical" evidence="9">
    <location>
        <begin position="113"/>
        <end position="130"/>
    </location>
</feature>
<accession>A0AAU8BN82</accession>
<proteinExistence type="predicted"/>
<dbReference type="InterPro" id="IPR004501">
    <property type="entry name" value="PTS_EIIC_3"/>
</dbReference>
<dbReference type="GO" id="GO:0009401">
    <property type="term" value="P:phosphoenolpyruvate-dependent sugar phosphotransferase system"/>
    <property type="evidence" value="ECO:0007669"/>
    <property type="project" value="InterPro"/>
</dbReference>
<protein>
    <recommendedName>
        <fullName evidence="8">Permease IIC component</fullName>
    </recommendedName>
</protein>
<dbReference type="NCBIfam" id="TIGR00410">
    <property type="entry name" value="lacE"/>
    <property type="match status" value="1"/>
</dbReference>
<dbReference type="PIRSF" id="PIRSF006351">
    <property type="entry name" value="PTS_EIIC-Cellobiose"/>
    <property type="match status" value="1"/>
</dbReference>
<dbReference type="GO" id="GO:0005886">
    <property type="term" value="C:plasma membrane"/>
    <property type="evidence" value="ECO:0007669"/>
    <property type="project" value="UniProtKB-SubCell"/>
</dbReference>
<evidence type="ECO:0000256" key="9">
    <source>
        <dbReference type="SAM" id="Phobius"/>
    </source>
</evidence>
<evidence type="ECO:0000259" key="10">
    <source>
        <dbReference type="PROSITE" id="PS51105"/>
    </source>
</evidence>
<dbReference type="Pfam" id="PF02378">
    <property type="entry name" value="PTS_EIIC"/>
    <property type="match status" value="1"/>
</dbReference>
<evidence type="ECO:0000256" key="7">
    <source>
        <dbReference type="ARBA" id="ARBA00023136"/>
    </source>
</evidence>
<evidence type="ECO:0000256" key="2">
    <source>
        <dbReference type="ARBA" id="ARBA00022448"/>
    </source>
</evidence>
<dbReference type="PROSITE" id="PS51105">
    <property type="entry name" value="PTS_EIIC_TYPE_3"/>
    <property type="match status" value="1"/>
</dbReference>
<dbReference type="GO" id="GO:0008982">
    <property type="term" value="F:protein-N(PI)-phosphohistidine-sugar phosphotransferase activity"/>
    <property type="evidence" value="ECO:0007669"/>
    <property type="project" value="UniProtKB-UniRule"/>
</dbReference>
<dbReference type="PANTHER" id="PTHR33989:SF4">
    <property type="entry name" value="PTS SYSTEM N,N'-DIACETYLCHITOBIOSE-SPECIFIC EIIC COMPONENT"/>
    <property type="match status" value="1"/>
</dbReference>
<evidence type="ECO:0000256" key="5">
    <source>
        <dbReference type="ARBA" id="ARBA00022692"/>
    </source>
</evidence>
<feature type="transmembrane region" description="Helical" evidence="9">
    <location>
        <begin position="249"/>
        <end position="265"/>
    </location>
</feature>
<dbReference type="KEGG" id="vck:PG915_21365"/>
<name>A0AAU8BN82_9VIBR</name>
<evidence type="ECO:0000256" key="1">
    <source>
        <dbReference type="ARBA" id="ARBA00004651"/>
    </source>
</evidence>
<evidence type="ECO:0000256" key="6">
    <source>
        <dbReference type="ARBA" id="ARBA00022989"/>
    </source>
</evidence>
<evidence type="ECO:0000256" key="4">
    <source>
        <dbReference type="ARBA" id="ARBA00022597"/>
    </source>
</evidence>
<evidence type="ECO:0000256" key="8">
    <source>
        <dbReference type="PIRNR" id="PIRNR006351"/>
    </source>
</evidence>
<feature type="transmembrane region" description="Helical" evidence="9">
    <location>
        <begin position="285"/>
        <end position="307"/>
    </location>
</feature>
<dbReference type="InterPro" id="IPR004796">
    <property type="entry name" value="PTS_IIC_cello"/>
</dbReference>
<evidence type="ECO:0000256" key="3">
    <source>
        <dbReference type="ARBA" id="ARBA00022475"/>
    </source>
</evidence>
<sequence>MNQSIMRLCANQVEQFMNPVAKLLMRSQHLMAMRDGFQLAMPFIFVGCMFVPIIFPPFADSESWMSMAWMDLSLALRPILLPTYQLTLGVVGLIVSFGVSASLAKSYQLPERLSGLTGCMAFLMLAGFYIDGQEDARYLGGAGLFTALIASLYSIEVVRFFIRMGWYIKMPEDVPILTIQSFKLIVPIFAVMISISTFNVFLDAQFGVHFPQLIEELFRPLVLASDSLAAVLISILICQLLWFMGIHGALIITGIMNPFWMSNLLENQTALEAGGQVLPHIYLPAFWDFFVLIGGVGSTLPLVYLAIKSRSKQLKSVGKVGAIPAIFNINEPILFGFPIIMNPLFLVPFIFVPMLNATIAWFLTSAEILDRVVLMIPWSVPAPIGAAWAANGSYMNALMVVFAMVNSYFIYLPFFRTHEKILVEQEEERAKRMQQVQAAQ</sequence>
<dbReference type="RefSeq" id="WP_353499011.1">
    <property type="nucleotide sequence ID" value="NZ_CP115921.1"/>
</dbReference>
<reference evidence="11" key="1">
    <citation type="submission" date="2023-01" db="EMBL/GenBank/DDBJ databases">
        <title>Vibrio sp. CB1-14 genome sequencing.</title>
        <authorList>
            <person name="Otstavnykh N."/>
            <person name="Isaeva M."/>
            <person name="Meleshko D."/>
        </authorList>
    </citation>
    <scope>NUCLEOTIDE SEQUENCE</scope>
    <source>
        <strain evidence="11">CB1-14</strain>
    </source>
</reference>
<keyword evidence="3 8" id="KW-1003">Cell membrane</keyword>
<comment type="function">
    <text evidence="8">The phosphoenolpyruvate-dependent sugar phosphotransferase system (PTS), a major carbohydrate active -transport system, catalyzes the phosphorylation of incoming sugar substrates concomitant with their translocation across the cell membrane.</text>
</comment>
<feature type="transmembrane region" description="Helical" evidence="9">
    <location>
        <begin position="222"/>
        <end position="242"/>
    </location>
</feature>